<evidence type="ECO:0000313" key="4">
    <source>
        <dbReference type="EMBL" id="MBB6475283.1"/>
    </source>
</evidence>
<dbReference type="AlphaFoldDB" id="A0A7X0IHY8"/>
<feature type="region of interest" description="Disordered" evidence="3">
    <location>
        <begin position="117"/>
        <end position="168"/>
    </location>
</feature>
<dbReference type="GO" id="GO:0003697">
    <property type="term" value="F:single-stranded DNA binding"/>
    <property type="evidence" value="ECO:0007669"/>
    <property type="project" value="InterPro"/>
</dbReference>
<feature type="compositionally biased region" description="Low complexity" evidence="3">
    <location>
        <begin position="121"/>
        <end position="148"/>
    </location>
</feature>
<dbReference type="RefSeq" id="WP_184984501.1">
    <property type="nucleotide sequence ID" value="NZ_BAAALO010000067.1"/>
</dbReference>
<dbReference type="Pfam" id="PF00436">
    <property type="entry name" value="SSB"/>
    <property type="match status" value="1"/>
</dbReference>
<dbReference type="InterPro" id="IPR000424">
    <property type="entry name" value="Primosome_PriB/ssb"/>
</dbReference>
<dbReference type="SUPFAM" id="SSF50249">
    <property type="entry name" value="Nucleic acid-binding proteins"/>
    <property type="match status" value="1"/>
</dbReference>
<protein>
    <submittedName>
        <fullName evidence="4">Single-strand DNA-binding protein</fullName>
    </submittedName>
</protein>
<evidence type="ECO:0000256" key="2">
    <source>
        <dbReference type="PROSITE-ProRule" id="PRU00252"/>
    </source>
</evidence>
<comment type="caution">
    <text evidence="4">The sequence shown here is derived from an EMBL/GenBank/DDBJ whole genome shotgun (WGS) entry which is preliminary data.</text>
</comment>
<dbReference type="PROSITE" id="PS50935">
    <property type="entry name" value="SSB"/>
    <property type="match status" value="1"/>
</dbReference>
<evidence type="ECO:0000256" key="1">
    <source>
        <dbReference type="ARBA" id="ARBA00023125"/>
    </source>
</evidence>
<dbReference type="EMBL" id="JACHIU010000001">
    <property type="protein sequence ID" value="MBB6475283.1"/>
    <property type="molecule type" value="Genomic_DNA"/>
</dbReference>
<evidence type="ECO:0000313" key="5">
    <source>
        <dbReference type="Proteomes" id="UP000555564"/>
    </source>
</evidence>
<accession>A0A7X0IHY8</accession>
<keyword evidence="1 2" id="KW-0238">DNA-binding</keyword>
<organism evidence="4 5">
    <name type="scientific">Sphaerisporangium rubeum</name>
    <dbReference type="NCBI Taxonomy" id="321317"/>
    <lineage>
        <taxon>Bacteria</taxon>
        <taxon>Bacillati</taxon>
        <taxon>Actinomycetota</taxon>
        <taxon>Actinomycetes</taxon>
        <taxon>Streptosporangiales</taxon>
        <taxon>Streptosporangiaceae</taxon>
        <taxon>Sphaerisporangium</taxon>
    </lineage>
</organism>
<dbReference type="InterPro" id="IPR012340">
    <property type="entry name" value="NA-bd_OB-fold"/>
</dbReference>
<gene>
    <name evidence="4" type="ORF">BJ992_004714</name>
</gene>
<dbReference type="Gene3D" id="2.40.50.140">
    <property type="entry name" value="Nucleic acid-binding proteins"/>
    <property type="match status" value="1"/>
</dbReference>
<dbReference type="CDD" id="cd04496">
    <property type="entry name" value="SSB_OBF"/>
    <property type="match status" value="1"/>
</dbReference>
<keyword evidence="5" id="KW-1185">Reference proteome</keyword>
<name>A0A7X0IHY8_9ACTN</name>
<evidence type="ECO:0000256" key="3">
    <source>
        <dbReference type="SAM" id="MobiDB-lite"/>
    </source>
</evidence>
<proteinExistence type="predicted"/>
<sequence>MEDTYLTVSGNVITAPRRFSLKDGTTTALFRLAATPRYLDRRTQTWREGETAYYSVWCQRALAENALACLHPGHPVVVHGRLRIRGYEKDGVRHLSADIEATTLGHDLRRGTTVFTRHHSAAPPAASEPSSASAGSGPPDALPAAPDGSIHREPPEDPEETTSLPLAA</sequence>
<reference evidence="4 5" key="1">
    <citation type="submission" date="2020-08" db="EMBL/GenBank/DDBJ databases">
        <title>Sequencing the genomes of 1000 actinobacteria strains.</title>
        <authorList>
            <person name="Klenk H.-P."/>
        </authorList>
    </citation>
    <scope>NUCLEOTIDE SEQUENCE [LARGE SCALE GENOMIC DNA]</scope>
    <source>
        <strain evidence="4 5">DSM 44936</strain>
    </source>
</reference>
<dbReference type="Proteomes" id="UP000555564">
    <property type="component" value="Unassembled WGS sequence"/>
</dbReference>